<feature type="transmembrane region" description="Helical" evidence="2">
    <location>
        <begin position="43"/>
        <end position="65"/>
    </location>
</feature>
<feature type="compositionally biased region" description="Polar residues" evidence="1">
    <location>
        <begin position="75"/>
        <end position="87"/>
    </location>
</feature>
<keyword evidence="2" id="KW-1133">Transmembrane helix</keyword>
<protein>
    <submittedName>
        <fullName evidence="4">Predicted membrane protein</fullName>
    </submittedName>
</protein>
<evidence type="ECO:0000256" key="1">
    <source>
        <dbReference type="SAM" id="MobiDB-lite"/>
    </source>
</evidence>
<keyword evidence="2" id="KW-0472">Membrane</keyword>
<organism evidence="4 5">
    <name type="scientific">Staphylococcus muscae</name>
    <dbReference type="NCBI Taxonomy" id="1294"/>
    <lineage>
        <taxon>Bacteria</taxon>
        <taxon>Bacillati</taxon>
        <taxon>Bacillota</taxon>
        <taxon>Bacilli</taxon>
        <taxon>Bacillales</taxon>
        <taxon>Staphylococcaceae</taxon>
        <taxon>Staphylococcus</taxon>
    </lineage>
</organism>
<name>A0A240BRF2_9STAP</name>
<dbReference type="Pfam" id="PF13240">
    <property type="entry name" value="Zn_Ribbon_1"/>
    <property type="match status" value="1"/>
</dbReference>
<dbReference type="InterPro" id="IPR026870">
    <property type="entry name" value="Zinc_ribbon_dom"/>
</dbReference>
<dbReference type="KEGG" id="smus:C7J88_07410"/>
<sequence>MKYCTRCGNQLSENQKFCNRCGHPVAGRMVAYAEPKKRSPWPWIFGILGVLILLAGLAFAGLQIYNNMGSNQSAQTSQQMQNDTDTPATALITGPNQQQRAERTTNIDVLSDSFSANFMNEPHVGGYNGIDVGMTRHQVELTTGQSTGTVQLSGKRLIRYNNIGVLYGADDKVISVYVTPDNVTTQAFTNFHGDPKIGGGSPMLYDNNPNNGFSIYVHTKNGYVVAVENGPQY</sequence>
<proteinExistence type="predicted"/>
<dbReference type="OrthoDB" id="2295785at2"/>
<dbReference type="AlphaFoldDB" id="A0A240BRF2"/>
<dbReference type="Proteomes" id="UP000243706">
    <property type="component" value="Chromosome 1"/>
</dbReference>
<feature type="domain" description="Zinc-ribbon" evidence="3">
    <location>
        <begin position="3"/>
        <end position="25"/>
    </location>
</feature>
<feature type="region of interest" description="Disordered" evidence="1">
    <location>
        <begin position="75"/>
        <end position="103"/>
    </location>
</feature>
<evidence type="ECO:0000313" key="4">
    <source>
        <dbReference type="EMBL" id="SNV98314.1"/>
    </source>
</evidence>
<dbReference type="EMBL" id="LT906464">
    <property type="protein sequence ID" value="SNV98314.1"/>
    <property type="molecule type" value="Genomic_DNA"/>
</dbReference>
<evidence type="ECO:0000256" key="2">
    <source>
        <dbReference type="SAM" id="Phobius"/>
    </source>
</evidence>
<keyword evidence="2" id="KW-0812">Transmembrane</keyword>
<reference evidence="4 5" key="1">
    <citation type="submission" date="2017-06" db="EMBL/GenBank/DDBJ databases">
        <authorList>
            <consortium name="Pathogen Informatics"/>
        </authorList>
    </citation>
    <scope>NUCLEOTIDE SEQUENCE [LARGE SCALE GENOMIC DNA]</scope>
    <source>
        <strain evidence="4 5">NCTC13833</strain>
    </source>
</reference>
<evidence type="ECO:0000313" key="5">
    <source>
        <dbReference type="Proteomes" id="UP000243706"/>
    </source>
</evidence>
<accession>A0A240BRF2</accession>
<evidence type="ECO:0000259" key="3">
    <source>
        <dbReference type="Pfam" id="PF13240"/>
    </source>
</evidence>
<gene>
    <name evidence="4" type="ORF">SAMEA4412661_00049</name>
</gene>
<dbReference type="RefSeq" id="WP_095114997.1">
    <property type="nucleotide sequence ID" value="NZ_BMCB01000002.1"/>
</dbReference>